<feature type="compositionally biased region" description="Polar residues" evidence="1">
    <location>
        <begin position="76"/>
        <end position="87"/>
    </location>
</feature>
<dbReference type="InterPro" id="IPR054523">
    <property type="entry name" value="CRASP-2-like"/>
</dbReference>
<evidence type="ECO:0000313" key="3">
    <source>
        <dbReference type="Proteomes" id="UP000275571"/>
    </source>
</evidence>
<feature type="compositionally biased region" description="Basic and acidic residues" evidence="1">
    <location>
        <begin position="271"/>
        <end position="289"/>
    </location>
</feature>
<dbReference type="Proteomes" id="UP000275571">
    <property type="component" value="Plasmid lp129"/>
</dbReference>
<reference evidence="2 3" key="1">
    <citation type="journal article" date="2018" name="Infect. Genet. Evol.">
        <title>Genome-wide analysis of Borrelia turcica and 'Candidatus Borrelia tachyglossi' shows relapsing fever-like genomes with unique genomic links to Lyme disease Borrelia.</title>
        <authorList>
            <person name="Gofton A.W."/>
            <person name="Margos G."/>
            <person name="Fingerle V."/>
            <person name="Hepner S."/>
            <person name="Loh S.M."/>
            <person name="Ryan U."/>
            <person name="Irwin P."/>
            <person name="Oskam C.L."/>
        </authorList>
    </citation>
    <scope>NUCLEOTIDE SEQUENCE [LARGE SCALE GENOMIC DNA]</scope>
    <source>
        <strain evidence="2 3">IST7</strain>
        <plasmid evidence="2">lp129</plasmid>
    </source>
</reference>
<name>A0A386PPA3_9SPIR</name>
<dbReference type="PROSITE" id="PS51257">
    <property type="entry name" value="PROKAR_LIPOPROTEIN"/>
    <property type="match status" value="1"/>
</dbReference>
<accession>A0A386PPA3</accession>
<keyword evidence="2" id="KW-0614">Plasmid</keyword>
<dbReference type="Gene3D" id="1.20.120.1640">
    <property type="match status" value="1"/>
</dbReference>
<dbReference type="KEGG" id="btur:DB313_05140"/>
<organism evidence="2 3">
    <name type="scientific">Borrelia turcica IST7</name>
    <dbReference type="NCBI Taxonomy" id="1104446"/>
    <lineage>
        <taxon>Bacteria</taxon>
        <taxon>Pseudomonadati</taxon>
        <taxon>Spirochaetota</taxon>
        <taxon>Spirochaetia</taxon>
        <taxon>Spirochaetales</taxon>
        <taxon>Borreliaceae</taxon>
        <taxon>Borrelia</taxon>
    </lineage>
</organism>
<geneLocation type="plasmid" evidence="2 3">
    <name>lp129</name>
</geneLocation>
<feature type="compositionally biased region" description="Low complexity" evidence="1">
    <location>
        <begin position="326"/>
        <end position="342"/>
    </location>
</feature>
<proteinExistence type="predicted"/>
<feature type="compositionally biased region" description="Low complexity" evidence="1">
    <location>
        <begin position="89"/>
        <end position="104"/>
    </location>
</feature>
<protein>
    <submittedName>
        <fullName evidence="2">Uncharacterized protein</fullName>
    </submittedName>
</protein>
<feature type="compositionally biased region" description="Low complexity" evidence="1">
    <location>
        <begin position="400"/>
        <end position="412"/>
    </location>
</feature>
<dbReference type="Pfam" id="PF22487">
    <property type="entry name" value="CRASP-2"/>
    <property type="match status" value="1"/>
</dbReference>
<sequence length="641" mass="67869">MSKGNKCALILLLTMFIVSCKFWPVIESKQDKVDSSEHRSANEGAKVFQGDNAGIDGVDGVQVARDGSAVSLGDDTGNTGAKVSQGDNAGIDGVDGVQVAQDGGTVPLGENLENSNTDDGSVQVDSTGDDKTGGVQLAQESGKASGGSLNASGGDGTNHKDNEFVQDAGSKSDETQAGGVKGTQGSVQVVQGDSTTTSSVSAVKSGVGVGDSKLVQGDNTKTGSSKAGEIQGAESGNIASGSSSNASGDVVDGDKGTQGVVVDSKLVQSDKTVEHTIKDNDKRTQEDSTRSLGSNTVIGDKGTQEDSTRSLSSSTVIGDKGTQKGSTRSLSSSNVNSQGVSVDKSTQDGSTRTRESRVNDESKRAREGDTSSRDTANESRVTQERRNYSGDTTRNEDRQSVSSVSRPSSSYVKKPAERLNQDNLGKFSAFISKVGDYEKILGFIYYEYNGEANVIRTYSSSNSNDKDSRWSSSSYISERKKALNRLNDSNLYNQFGKLENIIKDYKPQGLTTAIASFKKAVEKALKSDEASDAREAADSYLNAIHSAIIAYVDSFKFVASNLASSEFTDAVEKYVAVAKECANTNKTDISAIIFGIRGMFSEKDYEQAKRMASLLYNSKERALTDAMGKLRDAYVKLVSRI</sequence>
<dbReference type="EMBL" id="CP028885">
    <property type="protein sequence ID" value="AYE36885.1"/>
    <property type="molecule type" value="Genomic_DNA"/>
</dbReference>
<keyword evidence="3" id="KW-1185">Reference proteome</keyword>
<feature type="region of interest" description="Disordered" evidence="1">
    <location>
        <begin position="68"/>
        <end position="417"/>
    </location>
</feature>
<gene>
    <name evidence="2" type="ORF">DB313_05140</name>
</gene>
<dbReference type="RefSeq" id="WP_120104805.1">
    <property type="nucleotide sequence ID" value="NZ_CP028885.1"/>
</dbReference>
<feature type="compositionally biased region" description="Low complexity" evidence="1">
    <location>
        <begin position="192"/>
        <end position="213"/>
    </location>
</feature>
<feature type="compositionally biased region" description="Low complexity" evidence="1">
    <location>
        <begin position="235"/>
        <end position="250"/>
    </location>
</feature>
<feature type="compositionally biased region" description="Polar residues" evidence="1">
    <location>
        <begin position="112"/>
        <end position="126"/>
    </location>
</feature>
<dbReference type="AlphaFoldDB" id="A0A386PPA3"/>
<evidence type="ECO:0000313" key="2">
    <source>
        <dbReference type="EMBL" id="AYE36885.1"/>
    </source>
</evidence>
<feature type="compositionally biased region" description="Basic and acidic residues" evidence="1">
    <location>
        <begin position="351"/>
        <end position="399"/>
    </location>
</feature>
<evidence type="ECO:0000256" key="1">
    <source>
        <dbReference type="SAM" id="MobiDB-lite"/>
    </source>
</evidence>